<feature type="compositionally biased region" description="Low complexity" evidence="4">
    <location>
        <begin position="125"/>
        <end position="154"/>
    </location>
</feature>
<dbReference type="PANTHER" id="PTHR24216">
    <property type="entry name" value="PAXILLIN-RELATED"/>
    <property type="match status" value="1"/>
</dbReference>
<feature type="compositionally biased region" description="Polar residues" evidence="4">
    <location>
        <begin position="569"/>
        <end position="584"/>
    </location>
</feature>
<dbReference type="AlphaFoldDB" id="A0AAI9WXE8"/>
<accession>A0AAI9WXE8</accession>
<feature type="compositionally biased region" description="Low complexity" evidence="4">
    <location>
        <begin position="221"/>
        <end position="235"/>
    </location>
</feature>
<keyword evidence="2 3" id="KW-0862">Zinc</keyword>
<dbReference type="Gene3D" id="2.10.110.10">
    <property type="entry name" value="Cysteine Rich Protein"/>
    <property type="match status" value="2"/>
</dbReference>
<dbReference type="CDD" id="cd09397">
    <property type="entry name" value="LIM1_UF1"/>
    <property type="match status" value="1"/>
</dbReference>
<feature type="domain" description="LIM zinc-binding" evidence="5">
    <location>
        <begin position="795"/>
        <end position="858"/>
    </location>
</feature>
<dbReference type="PROSITE" id="PS00478">
    <property type="entry name" value="LIM_DOMAIN_1"/>
    <property type="match status" value="1"/>
</dbReference>
<feature type="compositionally biased region" description="Polar residues" evidence="4">
    <location>
        <begin position="107"/>
        <end position="124"/>
    </location>
</feature>
<evidence type="ECO:0000256" key="3">
    <source>
        <dbReference type="PROSITE-ProRule" id="PRU00125"/>
    </source>
</evidence>
<dbReference type="PANTHER" id="PTHR24216:SF65">
    <property type="entry name" value="PAXILLIN-LIKE PROTEIN 1"/>
    <property type="match status" value="1"/>
</dbReference>
<feature type="compositionally biased region" description="Basic and acidic residues" evidence="4">
    <location>
        <begin position="607"/>
        <end position="617"/>
    </location>
</feature>
<feature type="region of interest" description="Disordered" evidence="4">
    <location>
        <begin position="1"/>
        <end position="70"/>
    </location>
</feature>
<feature type="compositionally biased region" description="Polar residues" evidence="4">
    <location>
        <begin position="31"/>
        <end position="70"/>
    </location>
</feature>
<evidence type="ECO:0000313" key="6">
    <source>
        <dbReference type="EMBL" id="KAI3404231.2"/>
    </source>
</evidence>
<dbReference type="GeneID" id="73380609"/>
<proteinExistence type="predicted"/>
<feature type="region of interest" description="Disordered" evidence="4">
    <location>
        <begin position="607"/>
        <end position="628"/>
    </location>
</feature>
<reference evidence="6" key="1">
    <citation type="journal article" date="2022" name="DNA Res.">
        <title>Genome analysis of five recently described species of the CUG-Ser clade uncovers Candida theae as a new hybrid lineage with pathogenic potential in the Candida parapsilosis species complex.</title>
        <authorList>
            <person name="Mixao V."/>
            <person name="Del Olmo V."/>
            <person name="Hegedusova E."/>
            <person name="Saus E."/>
            <person name="Pryszcz L."/>
            <person name="Cillingova A."/>
            <person name="Nosek J."/>
            <person name="Gabaldon T."/>
        </authorList>
    </citation>
    <scope>NUCLEOTIDE SEQUENCE</scope>
    <source>
        <strain evidence="6">CBS 10844</strain>
    </source>
</reference>
<gene>
    <name evidence="6" type="ORF">KGF56_002992</name>
</gene>
<dbReference type="InterPro" id="IPR001781">
    <property type="entry name" value="Znf_LIM"/>
</dbReference>
<dbReference type="RefSeq" id="XP_049179976.1">
    <property type="nucleotide sequence ID" value="XM_049324279.1"/>
</dbReference>
<feature type="compositionally biased region" description="Low complexity" evidence="4">
    <location>
        <begin position="258"/>
        <end position="293"/>
    </location>
</feature>
<feature type="region of interest" description="Disordered" evidence="4">
    <location>
        <begin position="443"/>
        <end position="507"/>
    </location>
</feature>
<feature type="compositionally biased region" description="Polar residues" evidence="4">
    <location>
        <begin position="1"/>
        <end position="11"/>
    </location>
</feature>
<feature type="compositionally biased region" description="Polar residues" evidence="4">
    <location>
        <begin position="373"/>
        <end position="408"/>
    </location>
</feature>
<comment type="caution">
    <text evidence="6">The sequence shown here is derived from an EMBL/GenBank/DDBJ whole genome shotgun (WGS) entry which is preliminary data.</text>
</comment>
<keyword evidence="3" id="KW-0440">LIM domain</keyword>
<dbReference type="GO" id="GO:0030695">
    <property type="term" value="F:GTPase regulator activity"/>
    <property type="evidence" value="ECO:0007669"/>
    <property type="project" value="UniProtKB-ARBA"/>
</dbReference>
<dbReference type="Proteomes" id="UP001202479">
    <property type="component" value="Unassembled WGS sequence"/>
</dbReference>
<feature type="compositionally biased region" description="Basic and acidic residues" evidence="4">
    <location>
        <begin position="16"/>
        <end position="28"/>
    </location>
</feature>
<dbReference type="GO" id="GO:0046872">
    <property type="term" value="F:metal ion binding"/>
    <property type="evidence" value="ECO:0007669"/>
    <property type="project" value="UniProtKB-KW"/>
</dbReference>
<dbReference type="EMBL" id="JAHUZD010000106">
    <property type="protein sequence ID" value="KAI3404231.2"/>
    <property type="molecule type" value="Genomic_DNA"/>
</dbReference>
<sequence>MQTASTSSDTFFGNKEVSDLEMYREREISYPGQQQQQKTLANKTDNFNSTYSMSQSSLRDVFSTKSISSQKNVRNLKLKLNADVLEDELEERGKGNSSKNMGRKSVGAQSAHSLHSNLTNHTLPSNYSSHSSHSNQSGQSTSSNQSKGSNKSNNWKQRGPIVSGDAQSPAPSPLQGEKYTQSSHHQQQQRQQQQQQQQLPFDPRKLRKQTSSNNAFPHQTQAYPQASHAQQQPQSVPRYPNGTPPYPTNSGYSPLFGQYPQSQYPQQQPSQQQPSQQQPSQQQPSPSYQQSQQNMNKSGPMIMKNDSPQYPQQMTKSTQGPNGMLTPQTQVYDQASTAYTQHPNNTQNIPSQQQYSMCPPRSQYRPQPAMLHPQQQPYPGQLTPQDMTQPSSQQSYETGSSNARQPTYSQLRDDKLSGALNELKNDVNNLKSTSELFATTNTRTIAGGGGATTNTSYSSSSSQVPAISSSSTSQLDLSKFDSSPPSPPPPEHRHNDYMEQPPFDSKDQKYQNVGFEAQSRLSQTSMVSSILSKTSSYDDEEENKQIEKELENQLQSIKEGGGNFGQLRTYDTASSSQKSLNTTVSDVSKKHIVLPQFNIEEVDEEKAEKRDLEEEMARSSSSGSKGFEEMDIVSIESIQPLSVSQSVISPKRKRIERKSVASSNEMSIARKDSIEFSKIIDEVNNMELQMRKESESEGKGEGEGETKGKSNFLQSESKVVPSGKGPCRSCHGSIDPKATGSLKSIYSVDLSGQWHRGCFTCSYPQCTINFNAKIQCYVYEDQPYCFNHYHLLNDTTCSSCNIGIEGECIENDLGQKWHVPCLKCHVCKRKIIECKNCDYYVIDDYVVCEEDAKQIIKNKRNKASGKGANGLSVDMFEKRRTRIYYA</sequence>
<feature type="region of interest" description="Disordered" evidence="4">
    <location>
        <begin position="89"/>
        <end position="327"/>
    </location>
</feature>
<feature type="region of interest" description="Disordered" evidence="4">
    <location>
        <begin position="559"/>
        <end position="584"/>
    </location>
</feature>
<dbReference type="SUPFAM" id="SSF57716">
    <property type="entry name" value="Glucocorticoid receptor-like (DNA-binding domain)"/>
    <property type="match status" value="1"/>
</dbReference>
<organism evidence="6 7">
    <name type="scientific">Candida oxycetoniae</name>
    <dbReference type="NCBI Taxonomy" id="497107"/>
    <lineage>
        <taxon>Eukaryota</taxon>
        <taxon>Fungi</taxon>
        <taxon>Dikarya</taxon>
        <taxon>Ascomycota</taxon>
        <taxon>Saccharomycotina</taxon>
        <taxon>Pichiomycetes</taxon>
        <taxon>Debaryomycetaceae</taxon>
        <taxon>Candida/Lodderomyces clade</taxon>
        <taxon>Candida</taxon>
    </lineage>
</organism>
<feature type="compositionally biased region" description="Polar residues" evidence="4">
    <location>
        <begin position="306"/>
        <end position="327"/>
    </location>
</feature>
<keyword evidence="1 3" id="KW-0479">Metal-binding</keyword>
<evidence type="ECO:0000256" key="4">
    <source>
        <dbReference type="SAM" id="MobiDB-lite"/>
    </source>
</evidence>
<feature type="compositionally biased region" description="Polar residues" evidence="4">
    <location>
        <begin position="340"/>
        <end position="356"/>
    </location>
</feature>
<dbReference type="PROSITE" id="PS50023">
    <property type="entry name" value="LIM_DOMAIN_2"/>
    <property type="match status" value="1"/>
</dbReference>
<feature type="region of interest" description="Disordered" evidence="4">
    <location>
        <begin position="643"/>
        <end position="664"/>
    </location>
</feature>
<feature type="region of interest" description="Disordered" evidence="4">
    <location>
        <begin position="340"/>
        <end position="408"/>
    </location>
</feature>
<feature type="compositionally biased region" description="Basic and acidic residues" evidence="4">
    <location>
        <begin position="689"/>
        <end position="708"/>
    </location>
</feature>
<evidence type="ECO:0000313" key="7">
    <source>
        <dbReference type="Proteomes" id="UP001202479"/>
    </source>
</evidence>
<evidence type="ECO:0000256" key="1">
    <source>
        <dbReference type="ARBA" id="ARBA00022723"/>
    </source>
</evidence>
<evidence type="ECO:0000256" key="2">
    <source>
        <dbReference type="ARBA" id="ARBA00022833"/>
    </source>
</evidence>
<dbReference type="Pfam" id="PF00412">
    <property type="entry name" value="LIM"/>
    <property type="match status" value="1"/>
</dbReference>
<evidence type="ECO:0000259" key="5">
    <source>
        <dbReference type="PROSITE" id="PS50023"/>
    </source>
</evidence>
<feature type="compositionally biased region" description="Low complexity" evidence="4">
    <location>
        <begin position="452"/>
        <end position="473"/>
    </location>
</feature>
<protein>
    <recommendedName>
        <fullName evidence="5">LIM zinc-binding domain-containing protein</fullName>
    </recommendedName>
</protein>
<feature type="region of interest" description="Disordered" evidence="4">
    <location>
        <begin position="687"/>
        <end position="728"/>
    </location>
</feature>
<dbReference type="CDD" id="cd08368">
    <property type="entry name" value="LIM"/>
    <property type="match status" value="1"/>
</dbReference>
<feature type="compositionally biased region" description="Polar residues" evidence="4">
    <location>
        <begin position="209"/>
        <end position="220"/>
    </location>
</feature>
<keyword evidence="7" id="KW-1185">Reference proteome</keyword>
<name>A0AAI9WXE8_9ASCO</name>
<dbReference type="SMART" id="SM00132">
    <property type="entry name" value="LIM"/>
    <property type="match status" value="2"/>
</dbReference>
<feature type="compositionally biased region" description="Low complexity" evidence="4">
    <location>
        <begin position="181"/>
        <end position="198"/>
    </location>
</feature>